<protein>
    <recommendedName>
        <fullName evidence="4">Carboxypeptidase regulatory-like domain-containing protein</fullName>
    </recommendedName>
</protein>
<keyword evidence="3" id="KW-1185">Reference proteome</keyword>
<dbReference type="EMBL" id="JBHSXQ010000003">
    <property type="protein sequence ID" value="MFC6905764.1"/>
    <property type="molecule type" value="Genomic_DNA"/>
</dbReference>
<name>A0ABD5V400_9EURY</name>
<proteinExistence type="predicted"/>
<dbReference type="InterPro" id="IPR008969">
    <property type="entry name" value="CarboxyPept-like_regulatory"/>
</dbReference>
<sequence length="157" mass="16630">MKDPAAFNEGYERDSEQRTTMSRRTYLQGLGVTSIIAGLAVSGTSPAAASTTSQLGYGEGRYGEFGYGSINSDQAGHAKLVICVENAEGEPVEDAELTIHSEPIKTAQTDSDGEVLVGLEKGNHNVEVSKDDCYRKAVIDVEAAGGGRVYSLIILEV</sequence>
<feature type="region of interest" description="Disordered" evidence="1">
    <location>
        <begin position="1"/>
        <end position="20"/>
    </location>
</feature>
<dbReference type="InterPro" id="IPR006311">
    <property type="entry name" value="TAT_signal"/>
</dbReference>
<evidence type="ECO:0000256" key="1">
    <source>
        <dbReference type="SAM" id="MobiDB-lite"/>
    </source>
</evidence>
<organism evidence="2 3">
    <name type="scientific">Halalkalicoccus tibetensis</name>
    <dbReference type="NCBI Taxonomy" id="175632"/>
    <lineage>
        <taxon>Archaea</taxon>
        <taxon>Methanobacteriati</taxon>
        <taxon>Methanobacteriota</taxon>
        <taxon>Stenosarchaea group</taxon>
        <taxon>Halobacteria</taxon>
        <taxon>Halobacteriales</taxon>
        <taxon>Halococcaceae</taxon>
        <taxon>Halalkalicoccus</taxon>
    </lineage>
</organism>
<accession>A0ABD5V400</accession>
<gene>
    <name evidence="2" type="ORF">ACFQGH_11215</name>
</gene>
<evidence type="ECO:0000313" key="3">
    <source>
        <dbReference type="Proteomes" id="UP001596312"/>
    </source>
</evidence>
<dbReference type="RefSeq" id="WP_340604291.1">
    <property type="nucleotide sequence ID" value="NZ_JBBMXV010000003.1"/>
</dbReference>
<dbReference type="AlphaFoldDB" id="A0ABD5V400"/>
<evidence type="ECO:0008006" key="4">
    <source>
        <dbReference type="Google" id="ProtNLM"/>
    </source>
</evidence>
<evidence type="ECO:0000313" key="2">
    <source>
        <dbReference type="EMBL" id="MFC6905764.1"/>
    </source>
</evidence>
<dbReference type="PROSITE" id="PS51318">
    <property type="entry name" value="TAT"/>
    <property type="match status" value="1"/>
</dbReference>
<comment type="caution">
    <text evidence="2">The sequence shown here is derived from an EMBL/GenBank/DDBJ whole genome shotgun (WGS) entry which is preliminary data.</text>
</comment>
<reference evidence="2 3" key="1">
    <citation type="journal article" date="2019" name="Int. J. Syst. Evol. Microbiol.">
        <title>The Global Catalogue of Microorganisms (GCM) 10K type strain sequencing project: providing services to taxonomists for standard genome sequencing and annotation.</title>
        <authorList>
            <consortium name="The Broad Institute Genomics Platform"/>
            <consortium name="The Broad Institute Genome Sequencing Center for Infectious Disease"/>
            <person name="Wu L."/>
            <person name="Ma J."/>
        </authorList>
    </citation>
    <scope>NUCLEOTIDE SEQUENCE [LARGE SCALE GENOMIC DNA]</scope>
    <source>
        <strain evidence="2 3">CGMCC 1.3240</strain>
    </source>
</reference>
<dbReference type="Gene3D" id="2.60.40.1120">
    <property type="entry name" value="Carboxypeptidase-like, regulatory domain"/>
    <property type="match status" value="1"/>
</dbReference>
<dbReference type="SUPFAM" id="SSF49464">
    <property type="entry name" value="Carboxypeptidase regulatory domain-like"/>
    <property type="match status" value="1"/>
</dbReference>
<dbReference type="Proteomes" id="UP001596312">
    <property type="component" value="Unassembled WGS sequence"/>
</dbReference>